<dbReference type="AlphaFoldDB" id="A0A836CHB2"/>
<comment type="similarity">
    <text evidence="1">Belongs to the small GTPase superfamily. Rab family.</text>
</comment>
<feature type="region of interest" description="Disordered" evidence="2">
    <location>
        <begin position="341"/>
        <end position="372"/>
    </location>
</feature>
<dbReference type="SMART" id="SM00176">
    <property type="entry name" value="RAN"/>
    <property type="match status" value="1"/>
</dbReference>
<dbReference type="NCBIfam" id="TIGR00231">
    <property type="entry name" value="small_GTP"/>
    <property type="match status" value="1"/>
</dbReference>
<dbReference type="Pfam" id="PF00071">
    <property type="entry name" value="Ras"/>
    <property type="match status" value="1"/>
</dbReference>
<evidence type="ECO:0000256" key="2">
    <source>
        <dbReference type="SAM" id="MobiDB-lite"/>
    </source>
</evidence>
<dbReference type="InterPro" id="IPR001806">
    <property type="entry name" value="Small_GTPase"/>
</dbReference>
<dbReference type="GO" id="GO:0005525">
    <property type="term" value="F:GTP binding"/>
    <property type="evidence" value="ECO:0007669"/>
    <property type="project" value="InterPro"/>
</dbReference>
<feature type="compositionally biased region" description="Low complexity" evidence="2">
    <location>
        <begin position="362"/>
        <end position="372"/>
    </location>
</feature>
<dbReference type="PROSITE" id="PS51420">
    <property type="entry name" value="RHO"/>
    <property type="match status" value="1"/>
</dbReference>
<dbReference type="Gene3D" id="3.40.50.300">
    <property type="entry name" value="P-loop containing nucleotide triphosphate hydrolases"/>
    <property type="match status" value="1"/>
</dbReference>
<sequence length="372" mass="39269">MPQAVGAAPRAAPRKAAAGEAEGQQYVLKFVLVGDTNVGKSQLVLRFAQDQFSPEATKTVGMEFATRELAYYGGARLKAQIWDTAGQDRYSTLTQAYYRGAVGAMLVYDVTDRASFDAIKRWLKQVRDNAHRNIALSLIANKSDLAEEGRCVPTAEGLALAEAHGMDFVETSAATGENVETAFRRLIMAVARLLPEGKRRYSDGSSSSAAGILLRRMDSGGGGGGADAGAGDSDPPPEGWVRVESTLRAGGWSYENIWTGERVADAPRAPAVEYNTLHARALTRSFDLAGVGLPDDDARARARALATCASTSLARRASCRDGAGAGAAPGGALEGGRELQWRRQGGGGGGGAATRRRRGWRWRGPLGAAVGQ</sequence>
<dbReference type="InterPro" id="IPR005225">
    <property type="entry name" value="Small_GTP-bd"/>
</dbReference>
<protein>
    <submittedName>
        <fullName evidence="3">Ras family-domain-containing protein</fullName>
    </submittedName>
</protein>
<dbReference type="GO" id="GO:0003924">
    <property type="term" value="F:GTPase activity"/>
    <property type="evidence" value="ECO:0007669"/>
    <property type="project" value="InterPro"/>
</dbReference>
<dbReference type="OrthoDB" id="9989112at2759"/>
<dbReference type="PANTHER" id="PTHR47979">
    <property type="entry name" value="DRAB11-RELATED"/>
    <property type="match status" value="1"/>
</dbReference>
<dbReference type="PROSITE" id="PS51421">
    <property type="entry name" value="RAS"/>
    <property type="match status" value="1"/>
</dbReference>
<keyword evidence="4" id="KW-1185">Reference proteome</keyword>
<comment type="caution">
    <text evidence="3">The sequence shown here is derived from an EMBL/GenBank/DDBJ whole genome shotgun (WGS) entry which is preliminary data.</text>
</comment>
<evidence type="ECO:0000256" key="1">
    <source>
        <dbReference type="ARBA" id="ARBA00006270"/>
    </source>
</evidence>
<dbReference type="InterPro" id="IPR050209">
    <property type="entry name" value="Rab_GTPases_membrane_traffic"/>
</dbReference>
<name>A0A836CHB2_9STRA</name>
<reference evidence="3" key="1">
    <citation type="submission" date="2021-02" db="EMBL/GenBank/DDBJ databases">
        <title>First Annotated Genome of the Yellow-green Alga Tribonema minus.</title>
        <authorList>
            <person name="Mahan K.M."/>
        </authorList>
    </citation>
    <scope>NUCLEOTIDE SEQUENCE</scope>
    <source>
        <strain evidence="3">UTEX B ZZ1240</strain>
    </source>
</reference>
<proteinExistence type="inferred from homology"/>
<dbReference type="SMART" id="SM00173">
    <property type="entry name" value="RAS"/>
    <property type="match status" value="1"/>
</dbReference>
<dbReference type="PROSITE" id="PS51419">
    <property type="entry name" value="RAB"/>
    <property type="match status" value="1"/>
</dbReference>
<accession>A0A836CHB2</accession>
<organism evidence="3 4">
    <name type="scientific">Tribonema minus</name>
    <dbReference type="NCBI Taxonomy" id="303371"/>
    <lineage>
        <taxon>Eukaryota</taxon>
        <taxon>Sar</taxon>
        <taxon>Stramenopiles</taxon>
        <taxon>Ochrophyta</taxon>
        <taxon>PX clade</taxon>
        <taxon>Xanthophyceae</taxon>
        <taxon>Tribonematales</taxon>
        <taxon>Tribonemataceae</taxon>
        <taxon>Tribonema</taxon>
    </lineage>
</organism>
<dbReference type="PRINTS" id="PR00449">
    <property type="entry name" value="RASTRNSFRMNG"/>
</dbReference>
<evidence type="ECO:0000313" key="4">
    <source>
        <dbReference type="Proteomes" id="UP000664859"/>
    </source>
</evidence>
<dbReference type="InterPro" id="IPR027417">
    <property type="entry name" value="P-loop_NTPase"/>
</dbReference>
<dbReference type="EMBL" id="JAFCMP010000117">
    <property type="protein sequence ID" value="KAG5185922.1"/>
    <property type="molecule type" value="Genomic_DNA"/>
</dbReference>
<dbReference type="SUPFAM" id="SSF52540">
    <property type="entry name" value="P-loop containing nucleoside triphosphate hydrolases"/>
    <property type="match status" value="1"/>
</dbReference>
<evidence type="ECO:0000313" key="3">
    <source>
        <dbReference type="EMBL" id="KAG5185922.1"/>
    </source>
</evidence>
<gene>
    <name evidence="3" type="ORF">JKP88DRAFT_310900</name>
</gene>
<dbReference type="FunFam" id="3.40.50.300:FF:001204">
    <property type="entry name" value="Small GTP-binding protein, putative"/>
    <property type="match status" value="1"/>
</dbReference>
<dbReference type="SMART" id="SM00175">
    <property type="entry name" value="RAB"/>
    <property type="match status" value="1"/>
</dbReference>
<dbReference type="Proteomes" id="UP000664859">
    <property type="component" value="Unassembled WGS sequence"/>
</dbReference>
<dbReference type="SMART" id="SM00174">
    <property type="entry name" value="RHO"/>
    <property type="match status" value="1"/>
</dbReference>